<proteinExistence type="predicted"/>
<dbReference type="EMBL" id="FR872582">
    <property type="protein sequence ID" value="CCB88728.1"/>
    <property type="molecule type" value="Genomic_DNA"/>
</dbReference>
<sequence length="29" mass="3470">MLDPHYSSLKFHYIDWKKKAQENPLGLPI</sequence>
<gene>
    <name evidence="1" type="ordered locus">SNE_A08510</name>
</gene>
<dbReference type="KEGG" id="sng:SNE_A08510"/>
<evidence type="ECO:0000313" key="1">
    <source>
        <dbReference type="EMBL" id="CCB88728.1"/>
    </source>
</evidence>
<organism evidence="1 2">
    <name type="scientific">Simkania negevensis (strain ATCC VR-1471 / DSM 27360 / Z)</name>
    <dbReference type="NCBI Taxonomy" id="331113"/>
    <lineage>
        <taxon>Bacteria</taxon>
        <taxon>Pseudomonadati</taxon>
        <taxon>Chlamydiota</taxon>
        <taxon>Chlamydiia</taxon>
        <taxon>Parachlamydiales</taxon>
        <taxon>Simkaniaceae</taxon>
        <taxon>Simkania</taxon>
    </lineage>
</organism>
<protein>
    <submittedName>
        <fullName evidence="1">Uncharacterized protein</fullName>
    </submittedName>
</protein>
<reference key="1">
    <citation type="journal article" date="2011" name="Mol. Biol. Evol.">
        <title>Unity in variety -- the pan-genome of the Chlamydiae.</title>
        <authorList>
            <person name="Collingro A."/>
            <person name="Tischler P."/>
            <person name="Weinmaier T."/>
            <person name="Penz T."/>
            <person name="Heinz E."/>
            <person name="Brunham R.C."/>
            <person name="Read T.D."/>
            <person name="Bavoil P.M."/>
            <person name="Sachse K."/>
            <person name="Kahane S."/>
            <person name="Friedman M.G."/>
            <person name="Rattei T."/>
            <person name="Myers G.S.A."/>
            <person name="Horn M."/>
        </authorList>
    </citation>
    <scope>NUCLEOTIDE SEQUENCE</scope>
    <source>
        <strain>Z</strain>
    </source>
</reference>
<reference evidence="1 2" key="2">
    <citation type="journal article" date="2011" name="Mol. Biol. Evol.">
        <title>Unity in variety--the pan-genome of the Chlamydiae.</title>
        <authorList>
            <person name="Collingro A."/>
            <person name="Tischler P."/>
            <person name="Weinmaier T."/>
            <person name="Penz T."/>
            <person name="Heinz E."/>
            <person name="Brunham R.C."/>
            <person name="Read T.D."/>
            <person name="Bavoil P.M."/>
            <person name="Sachse K."/>
            <person name="Kahane S."/>
            <person name="Friedman M.G."/>
            <person name="Rattei T."/>
            <person name="Myers G.S."/>
            <person name="Horn M."/>
        </authorList>
    </citation>
    <scope>NUCLEOTIDE SEQUENCE [LARGE SCALE GENOMIC DNA]</scope>
    <source>
        <strain evidence="2">ATCC VR-1471 / Z</strain>
    </source>
</reference>
<name>F8L7J5_SIMNZ</name>
<keyword evidence="2" id="KW-1185">Reference proteome</keyword>
<dbReference type="HOGENOM" id="CLU_3410199_0_0_0"/>
<evidence type="ECO:0000313" key="2">
    <source>
        <dbReference type="Proteomes" id="UP000000496"/>
    </source>
</evidence>
<dbReference type="Proteomes" id="UP000000496">
    <property type="component" value="Chromosome gsn.131"/>
</dbReference>
<accession>F8L7J5</accession>
<dbReference type="AlphaFoldDB" id="F8L7J5"/>